<sequence length="68" mass="8036">MIKFIDETISNYHFMKEKEKINNLYYLFIPLPDKFKSGKILWLLSYIRHSAPHSGIPPSYSLLYQSGL</sequence>
<reference evidence="1" key="1">
    <citation type="submission" date="2013-07" db="EMBL/GenBank/DDBJ databases">
        <title>Sub-species coevolution in mutualistic symbiosis.</title>
        <authorList>
            <person name="Murfin K."/>
            <person name="Klassen J."/>
            <person name="Lee M."/>
            <person name="Forst S."/>
            <person name="Stock P."/>
            <person name="Goodrich-Blair H."/>
        </authorList>
    </citation>
    <scope>NUCLEOTIDE SEQUENCE [LARGE SCALE GENOMIC DNA]</scope>
    <source>
        <strain evidence="1">Kraussei Quebec</strain>
    </source>
</reference>
<dbReference type="HOGENOM" id="CLU_2793096_0_0_6"/>
<evidence type="ECO:0000313" key="1">
    <source>
        <dbReference type="EMBL" id="CDH19963.1"/>
    </source>
</evidence>
<comment type="caution">
    <text evidence="1">The sequence shown here is derived from an EMBL/GenBank/DDBJ whole genome shotgun (WGS) entry which is preliminary data.</text>
</comment>
<gene>
    <name evidence="1" type="ORF">XBKQ1_2370006</name>
</gene>
<protein>
    <submittedName>
        <fullName evidence="1">Uncharacterized protein</fullName>
    </submittedName>
</protein>
<name>A0A077PFK3_XENBV</name>
<evidence type="ECO:0000313" key="2">
    <source>
        <dbReference type="Proteomes" id="UP000028500"/>
    </source>
</evidence>
<proteinExistence type="predicted"/>
<keyword evidence="2" id="KW-1185">Reference proteome</keyword>
<dbReference type="AlphaFoldDB" id="A0A077PFK3"/>
<dbReference type="Proteomes" id="UP000028500">
    <property type="component" value="Unassembled WGS sequence"/>
</dbReference>
<accession>A0A077PFK3</accession>
<dbReference type="EMBL" id="CBSY010000154">
    <property type="protein sequence ID" value="CDH19963.1"/>
    <property type="molecule type" value="Genomic_DNA"/>
</dbReference>
<organism evidence="1 2">
    <name type="scientific">Xenorhabdus bovienii str. kraussei Quebec</name>
    <dbReference type="NCBI Taxonomy" id="1398203"/>
    <lineage>
        <taxon>Bacteria</taxon>
        <taxon>Pseudomonadati</taxon>
        <taxon>Pseudomonadota</taxon>
        <taxon>Gammaproteobacteria</taxon>
        <taxon>Enterobacterales</taxon>
        <taxon>Morganellaceae</taxon>
        <taxon>Xenorhabdus</taxon>
    </lineage>
</organism>